<evidence type="ECO:0000256" key="8">
    <source>
        <dbReference type="ARBA" id="ARBA00023157"/>
    </source>
</evidence>
<dbReference type="InterPro" id="IPR016167">
    <property type="entry name" value="FAD-bd_PCMH_sub1"/>
</dbReference>
<dbReference type="Gene3D" id="3.30.43.10">
    <property type="entry name" value="Uridine Diphospho-n-acetylenolpyruvylglucosamine Reductase, domain 2"/>
    <property type="match status" value="1"/>
</dbReference>
<dbReference type="InterPro" id="IPR016169">
    <property type="entry name" value="FAD-bd_PCMH_sub2"/>
</dbReference>
<gene>
    <name evidence="12" type="ORF">OLC1_LOCUS4169</name>
</gene>
<dbReference type="InterPro" id="IPR012951">
    <property type="entry name" value="BBE"/>
</dbReference>
<evidence type="ECO:0000256" key="6">
    <source>
        <dbReference type="ARBA" id="ARBA00022729"/>
    </source>
</evidence>
<comment type="pathway">
    <text evidence="2">Alkaloid biosynthesis.</text>
</comment>
<keyword evidence="7" id="KW-0274">FAD</keyword>
<name>A0AAV1CA87_OLDCO</name>
<dbReference type="EMBL" id="OX459118">
    <property type="protein sequence ID" value="CAI9092516.1"/>
    <property type="molecule type" value="Genomic_DNA"/>
</dbReference>
<dbReference type="InterPro" id="IPR036318">
    <property type="entry name" value="FAD-bd_PCMH-like_sf"/>
</dbReference>
<dbReference type="Proteomes" id="UP001161247">
    <property type="component" value="Chromosome 1"/>
</dbReference>
<evidence type="ECO:0000256" key="9">
    <source>
        <dbReference type="ARBA" id="ARBA00023180"/>
    </source>
</evidence>
<evidence type="ECO:0000256" key="1">
    <source>
        <dbReference type="ARBA" id="ARBA00001974"/>
    </source>
</evidence>
<dbReference type="FunFam" id="3.30.43.10:FF:000004">
    <property type="entry name" value="Berberine bridge enzyme-like 15"/>
    <property type="match status" value="1"/>
</dbReference>
<keyword evidence="6 10" id="KW-0732">Signal</keyword>
<dbReference type="InterPro" id="IPR016166">
    <property type="entry name" value="FAD-bd_PCMH"/>
</dbReference>
<dbReference type="SUPFAM" id="SSF56176">
    <property type="entry name" value="FAD-binding/transporter-associated domain-like"/>
    <property type="match status" value="1"/>
</dbReference>
<dbReference type="InterPro" id="IPR006094">
    <property type="entry name" value="Oxid_FAD_bind_N"/>
</dbReference>
<feature type="domain" description="FAD-binding PCMH-type" evidence="11">
    <location>
        <begin position="76"/>
        <end position="253"/>
    </location>
</feature>
<evidence type="ECO:0000256" key="7">
    <source>
        <dbReference type="ARBA" id="ARBA00022827"/>
    </source>
</evidence>
<dbReference type="Pfam" id="PF08031">
    <property type="entry name" value="BBE"/>
    <property type="match status" value="1"/>
</dbReference>
<keyword evidence="4" id="KW-0017">Alkaloid metabolism</keyword>
<proteinExistence type="inferred from homology"/>
<dbReference type="Gene3D" id="3.40.462.20">
    <property type="match status" value="1"/>
</dbReference>
<dbReference type="PROSITE" id="PS51387">
    <property type="entry name" value="FAD_PCMH"/>
    <property type="match status" value="1"/>
</dbReference>
<dbReference type="PANTHER" id="PTHR32448">
    <property type="entry name" value="OS08G0158400 PROTEIN"/>
    <property type="match status" value="1"/>
</dbReference>
<evidence type="ECO:0000259" key="11">
    <source>
        <dbReference type="PROSITE" id="PS51387"/>
    </source>
</evidence>
<evidence type="ECO:0000313" key="13">
    <source>
        <dbReference type="Proteomes" id="UP001161247"/>
    </source>
</evidence>
<comment type="similarity">
    <text evidence="3">Belongs to the oxygen-dependent FAD-linked oxidoreductase family.</text>
</comment>
<evidence type="ECO:0000256" key="2">
    <source>
        <dbReference type="ARBA" id="ARBA00004913"/>
    </source>
</evidence>
<organism evidence="12 13">
    <name type="scientific">Oldenlandia corymbosa var. corymbosa</name>
    <dbReference type="NCBI Taxonomy" id="529605"/>
    <lineage>
        <taxon>Eukaryota</taxon>
        <taxon>Viridiplantae</taxon>
        <taxon>Streptophyta</taxon>
        <taxon>Embryophyta</taxon>
        <taxon>Tracheophyta</taxon>
        <taxon>Spermatophyta</taxon>
        <taxon>Magnoliopsida</taxon>
        <taxon>eudicotyledons</taxon>
        <taxon>Gunneridae</taxon>
        <taxon>Pentapetalae</taxon>
        <taxon>asterids</taxon>
        <taxon>lamiids</taxon>
        <taxon>Gentianales</taxon>
        <taxon>Rubiaceae</taxon>
        <taxon>Rubioideae</taxon>
        <taxon>Spermacoceae</taxon>
        <taxon>Hedyotis-Oldenlandia complex</taxon>
        <taxon>Oldenlandia</taxon>
    </lineage>
</organism>
<keyword evidence="9" id="KW-0325">Glycoprotein</keyword>
<evidence type="ECO:0000256" key="4">
    <source>
        <dbReference type="ARBA" id="ARBA00022589"/>
    </source>
</evidence>
<dbReference type="GO" id="GO:0071949">
    <property type="term" value="F:FAD binding"/>
    <property type="evidence" value="ECO:0007669"/>
    <property type="project" value="InterPro"/>
</dbReference>
<reference evidence="12" key="1">
    <citation type="submission" date="2023-03" db="EMBL/GenBank/DDBJ databases">
        <authorList>
            <person name="Julca I."/>
        </authorList>
    </citation>
    <scope>NUCLEOTIDE SEQUENCE</scope>
</reference>
<feature type="chain" id="PRO_5043426817" evidence="10">
    <location>
        <begin position="25"/>
        <end position="544"/>
    </location>
</feature>
<dbReference type="Gene3D" id="3.30.465.10">
    <property type="match status" value="1"/>
</dbReference>
<evidence type="ECO:0000313" key="12">
    <source>
        <dbReference type="EMBL" id="CAI9092516.1"/>
    </source>
</evidence>
<comment type="cofactor">
    <cofactor evidence="1">
        <name>FAD</name>
        <dbReference type="ChEBI" id="CHEBI:57692"/>
    </cofactor>
</comment>
<dbReference type="AlphaFoldDB" id="A0AAV1CA87"/>
<protein>
    <submittedName>
        <fullName evidence="12">OLC1v1027772C1</fullName>
    </submittedName>
</protein>
<evidence type="ECO:0000256" key="10">
    <source>
        <dbReference type="SAM" id="SignalP"/>
    </source>
</evidence>
<dbReference type="Pfam" id="PF01565">
    <property type="entry name" value="FAD_binding_4"/>
    <property type="match status" value="1"/>
</dbReference>
<keyword evidence="13" id="KW-1185">Reference proteome</keyword>
<keyword evidence="5" id="KW-0285">Flavoprotein</keyword>
<keyword evidence="8" id="KW-1015">Disulfide bond</keyword>
<dbReference type="GO" id="GO:0016491">
    <property type="term" value="F:oxidoreductase activity"/>
    <property type="evidence" value="ECO:0007669"/>
    <property type="project" value="InterPro"/>
</dbReference>
<feature type="signal peptide" evidence="10">
    <location>
        <begin position="1"/>
        <end position="24"/>
    </location>
</feature>
<evidence type="ECO:0000256" key="5">
    <source>
        <dbReference type="ARBA" id="ARBA00022630"/>
    </source>
</evidence>
<sequence length="544" mass="61530">MSPSTGSSFSLSIAIILLSTQVWADSDSIERKFYYCVNPHTIPPVPFSKTFFTPRNASFTSILNSTAQNLRYLAPSEPKPKLIFTPLEESHVQAAVICGKELGIQLRIRSGGHDYEGMSFTSVTESVPFILLDLANLRSINVSIEQNNAWVQVGATIGEVYYRISQKSQCHGFPAGLCTSVGVGGHITGGGYGPMMRKYGLAVDNVVDARIVDAKGRILDRKSMGEDLFWAIRGGGGGSFGVLLAWKLRLVPVPTIVTVFTVPKTLEQGATKLLYRWQQVAENLDEDLFIRVLIRAVNVNSTTNQLGQRTIRTSYQGLFLGRSDRLLQVMKRGFPELGLSQKDCKEMSWIESVLYIAQYPSSLRPEFLIQGKSYFNRSYFKAKSDYVTEPIPEQVLEGIWERFLKEDSPLTIWNPYGGMMSRILESATPFPHRKGRKIMIQWVTLWESEDQDRANKHIDWIRELYDFVAPYVSKSPREAYANYKDLDLGINDVEGDTSLKKASIWGSKYFKNNFKRLALVKTKYDPDNYFRHEQSIPTLRVLSE</sequence>
<evidence type="ECO:0000256" key="3">
    <source>
        <dbReference type="ARBA" id="ARBA00005466"/>
    </source>
</evidence>
<accession>A0AAV1CA87</accession>